<dbReference type="Gene3D" id="3.90.940.20">
    <property type="entry name" value="RPB5-like RNA polymerase subunit"/>
    <property type="match status" value="1"/>
</dbReference>
<dbReference type="GO" id="GO:0003677">
    <property type="term" value="F:DNA binding"/>
    <property type="evidence" value="ECO:0007669"/>
    <property type="project" value="InterPro"/>
</dbReference>
<protein>
    <recommendedName>
        <fullName evidence="9">RNA polymerase subunit H/Rpb5 C-terminal domain-containing protein</fullName>
    </recommendedName>
</protein>
<dbReference type="GO" id="GO:0006366">
    <property type="term" value="P:transcription by RNA polymerase II"/>
    <property type="evidence" value="ECO:0007669"/>
    <property type="project" value="TreeGrafter"/>
</dbReference>
<dbReference type="InterPro" id="IPR035913">
    <property type="entry name" value="RPB5-like_sf"/>
</dbReference>
<dbReference type="InterPro" id="IPR000783">
    <property type="entry name" value="RNA_pol_subH/Rpb5_C"/>
</dbReference>
<dbReference type="Pfam" id="PF03871">
    <property type="entry name" value="RNA_pol_Rpb5_N"/>
    <property type="match status" value="1"/>
</dbReference>
<feature type="compositionally biased region" description="Polar residues" evidence="4">
    <location>
        <begin position="33"/>
        <end position="67"/>
    </location>
</feature>
<dbReference type="InterPro" id="IPR036710">
    <property type="entry name" value="RNA_pol_Rpb5_N_sf"/>
</dbReference>
<feature type="region of interest" description="Disordered" evidence="4">
    <location>
        <begin position="1"/>
        <end position="93"/>
    </location>
</feature>
<dbReference type="FunFam" id="3.90.940.20:FF:000001">
    <property type="entry name" value="DNA-directed RNA polymerases I, II, and III subunit RPABC1"/>
    <property type="match status" value="1"/>
</dbReference>
<dbReference type="Proteomes" id="UP000324897">
    <property type="component" value="Unassembled WGS sequence"/>
</dbReference>
<dbReference type="GO" id="GO:0006362">
    <property type="term" value="P:transcription elongation by RNA polymerase I"/>
    <property type="evidence" value="ECO:0007669"/>
    <property type="project" value="TreeGrafter"/>
</dbReference>
<evidence type="ECO:0000259" key="5">
    <source>
        <dbReference type="Pfam" id="PF01191"/>
    </source>
</evidence>
<dbReference type="GO" id="GO:0042797">
    <property type="term" value="P:tRNA transcription by RNA polymerase III"/>
    <property type="evidence" value="ECO:0007669"/>
    <property type="project" value="TreeGrafter"/>
</dbReference>
<comment type="similarity">
    <text evidence="3">Belongs to the archaeal Rpo5/eukaryotic RPB5 RNA polymerase subunit family.</text>
</comment>
<accession>A0A5J9SKV1</accession>
<keyword evidence="8" id="KW-1185">Reference proteome</keyword>
<feature type="domain" description="RNA polymerase Rpb5 N-terminal" evidence="6">
    <location>
        <begin position="165"/>
        <end position="247"/>
    </location>
</feature>
<evidence type="ECO:0000313" key="8">
    <source>
        <dbReference type="Proteomes" id="UP000324897"/>
    </source>
</evidence>
<reference evidence="7 8" key="1">
    <citation type="journal article" date="2019" name="Sci. Rep.">
        <title>A high-quality genome of Eragrostis curvula grass provides insights into Poaceae evolution and supports new strategies to enhance forage quality.</title>
        <authorList>
            <person name="Carballo J."/>
            <person name="Santos B.A.C.M."/>
            <person name="Zappacosta D."/>
            <person name="Garbus I."/>
            <person name="Selva J.P."/>
            <person name="Gallo C.A."/>
            <person name="Diaz A."/>
            <person name="Albertini E."/>
            <person name="Caccamo M."/>
            <person name="Echenique V."/>
        </authorList>
    </citation>
    <scope>NUCLEOTIDE SEQUENCE [LARGE SCALE GENOMIC DNA]</scope>
    <source>
        <strain evidence="8">cv. Victoria</strain>
        <tissue evidence="7">Leaf</tissue>
    </source>
</reference>
<sequence length="364" mass="39710">MAGNNVLRGAPGREDDNASLQDSFHPGHLRSVAMSNGPANAASESRISTGAQRASVDNIQQHLSQSREPALNEEGGEMDQFAAPSPPSSVTVGSAESTAAAPAARPLNAVAAVAPAPAPAARPPNAAAAVAPAPAAALGSSVVDDYDDFPRPVSCISSMIDRGDVESKRLFLARRTVLEMLRDRGYSVQEHELARTLPEFRAWWAERPELERLSITTTLVSDHSNKLKVIFCPPEPVKKATIREIYSGIKDENLSRLILVLQGKIMSQARESLKDIFSFKVDTFQITELLVNNTKHVLKPKHEVLTEEEKTKLLKEYNVQESQLPRMLESDAVARYYGLGKGTVVKVIYDSELTGNHVTYRCIF</sequence>
<evidence type="ECO:0000313" key="7">
    <source>
        <dbReference type="EMBL" id="TVT99617.1"/>
    </source>
</evidence>
<evidence type="ECO:0000256" key="1">
    <source>
        <dbReference type="ARBA" id="ARBA00004123"/>
    </source>
</evidence>
<dbReference type="EMBL" id="RWGY01000696">
    <property type="protein sequence ID" value="TVT99617.1"/>
    <property type="molecule type" value="Genomic_DNA"/>
</dbReference>
<gene>
    <name evidence="7" type="ORF">EJB05_55047</name>
</gene>
<evidence type="ECO:0008006" key="9">
    <source>
        <dbReference type="Google" id="ProtNLM"/>
    </source>
</evidence>
<dbReference type="InterPro" id="IPR005571">
    <property type="entry name" value="RNA_pol_Rpb5_N"/>
</dbReference>
<dbReference type="GO" id="GO:0003899">
    <property type="term" value="F:DNA-directed RNA polymerase activity"/>
    <property type="evidence" value="ECO:0007669"/>
    <property type="project" value="InterPro"/>
</dbReference>
<dbReference type="Gene3D" id="3.40.1340.10">
    <property type="entry name" value="RNA polymerase, Rpb5, N-terminal domain"/>
    <property type="match status" value="1"/>
</dbReference>
<dbReference type="OrthoDB" id="248779at2759"/>
<proteinExistence type="inferred from homology"/>
<dbReference type="GO" id="GO:0055029">
    <property type="term" value="C:nuclear DNA-directed RNA polymerase complex"/>
    <property type="evidence" value="ECO:0007669"/>
    <property type="project" value="UniProtKB-ARBA"/>
</dbReference>
<comment type="caution">
    <text evidence="7">The sequence shown here is derived from an EMBL/GenBank/DDBJ whole genome shotgun (WGS) entry which is preliminary data.</text>
</comment>
<evidence type="ECO:0000256" key="2">
    <source>
        <dbReference type="ARBA" id="ARBA00023242"/>
    </source>
</evidence>
<evidence type="ECO:0000256" key="3">
    <source>
        <dbReference type="ARBA" id="ARBA00025765"/>
    </source>
</evidence>
<evidence type="ECO:0000259" key="6">
    <source>
        <dbReference type="Pfam" id="PF03871"/>
    </source>
</evidence>
<dbReference type="PANTHER" id="PTHR10535:SF2">
    <property type="entry name" value="DNA-DIRECTED RNA POLYMERASE V SUBUNIT 5A"/>
    <property type="match status" value="1"/>
</dbReference>
<dbReference type="AlphaFoldDB" id="A0A5J9SKV1"/>
<dbReference type="SUPFAM" id="SSF55287">
    <property type="entry name" value="RPB5-like RNA polymerase subunit"/>
    <property type="match status" value="1"/>
</dbReference>
<dbReference type="SUPFAM" id="SSF53036">
    <property type="entry name" value="Eukaryotic RPB5 N-terminal domain"/>
    <property type="match status" value="1"/>
</dbReference>
<keyword evidence="2" id="KW-0539">Nucleus</keyword>
<feature type="domain" description="RNA polymerase subunit H/Rpb5 C-terminal" evidence="5">
    <location>
        <begin position="291"/>
        <end position="363"/>
    </location>
</feature>
<dbReference type="Gramene" id="TVT99617">
    <property type="protein sequence ID" value="TVT99617"/>
    <property type="gene ID" value="EJB05_55047"/>
</dbReference>
<comment type="subcellular location">
    <subcellularLocation>
        <location evidence="1">Nucleus</location>
    </subcellularLocation>
</comment>
<name>A0A5J9SKV1_9POAL</name>
<dbReference type="InterPro" id="IPR014381">
    <property type="entry name" value="Arch_Rpo5/euc_Rpb5"/>
</dbReference>
<evidence type="ECO:0000256" key="4">
    <source>
        <dbReference type="SAM" id="MobiDB-lite"/>
    </source>
</evidence>
<dbReference type="Pfam" id="PF01191">
    <property type="entry name" value="RNA_pol_Rpb5_C"/>
    <property type="match status" value="1"/>
</dbReference>
<dbReference type="PANTHER" id="PTHR10535">
    <property type="entry name" value="DNA-DIRECTED RNA POLYMERASES I, II, AND III SUBUNIT RPABC1"/>
    <property type="match status" value="1"/>
</dbReference>
<organism evidence="7 8">
    <name type="scientific">Eragrostis curvula</name>
    <name type="common">weeping love grass</name>
    <dbReference type="NCBI Taxonomy" id="38414"/>
    <lineage>
        <taxon>Eukaryota</taxon>
        <taxon>Viridiplantae</taxon>
        <taxon>Streptophyta</taxon>
        <taxon>Embryophyta</taxon>
        <taxon>Tracheophyta</taxon>
        <taxon>Spermatophyta</taxon>
        <taxon>Magnoliopsida</taxon>
        <taxon>Liliopsida</taxon>
        <taxon>Poales</taxon>
        <taxon>Poaceae</taxon>
        <taxon>PACMAD clade</taxon>
        <taxon>Chloridoideae</taxon>
        <taxon>Eragrostideae</taxon>
        <taxon>Eragrostidinae</taxon>
        <taxon>Eragrostis</taxon>
    </lineage>
</organism>